<comment type="caution">
    <text evidence="2">The sequence shown here is derived from an EMBL/GenBank/DDBJ whole genome shotgun (WGS) entry which is preliminary data.</text>
</comment>
<dbReference type="PANTHER" id="PTHR43464:SF91">
    <property type="entry name" value="SLL0487 PROTEIN"/>
    <property type="match status" value="1"/>
</dbReference>
<reference evidence="2" key="2">
    <citation type="journal article" date="2022" name="Microbiol. Resour. Announc.">
        <title>Metagenome Sequencing to Explore Phylogenomics of Terrestrial Cyanobacteria.</title>
        <authorList>
            <person name="Ward R.D."/>
            <person name="Stajich J.E."/>
            <person name="Johansen J.R."/>
            <person name="Huntemann M."/>
            <person name="Clum A."/>
            <person name="Foster B."/>
            <person name="Foster B."/>
            <person name="Roux S."/>
            <person name="Palaniappan K."/>
            <person name="Varghese N."/>
            <person name="Mukherjee S."/>
            <person name="Reddy T.B.K."/>
            <person name="Daum C."/>
            <person name="Copeland A."/>
            <person name="Chen I.A."/>
            <person name="Ivanova N.N."/>
            <person name="Kyrpides N.C."/>
            <person name="Shapiro N."/>
            <person name="Eloe-Fadrosh E.A."/>
            <person name="Pietrasiak N."/>
        </authorList>
    </citation>
    <scope>NUCLEOTIDE SEQUENCE</scope>
    <source>
        <strain evidence="2">GSE-TBD4-15B</strain>
    </source>
</reference>
<sequence>MDAERELGMTVGLSEQEKIRQQFDAEPYPRIPLEGFPKDDFERFFQNSLVTPYYLHHHHVIDMQDRLILDAGCGSGYKAVVLAAANPGAKIIGVDLSEQSVKLARQRFEFHQLAGGEFHQLSLYDIKQLGLEFDYISCDETLYLLPDPVAGLEALKSVLKPKGILRANLHSKYQRARLYQAQELFKFMGLLDESPGEFEAEVVLETMNSLKPATQLKEETWQQMRISNLELEKMRELIATNFLLVGDKGYSILDLFDMLEQANLELISMVNWRQWEIMDLFKDADNLPAFWDLSLAEASLRDRLHVFELLHPVHRLLDFWCTHPDMDQAISVSDWSEADWRRVVAHLHPHLQNQILKESLLSAIERAKPFEISQQVKLPTNSPIVLEANLAACLLPLWESPQPIAVLVERYQRSNPVDPVTLEPIGTEAAFTTVKDLLRRLEIYLYVLLERS</sequence>
<dbReference type="CDD" id="cd02440">
    <property type="entry name" value="AdoMet_MTases"/>
    <property type="match status" value="1"/>
</dbReference>
<evidence type="ECO:0000313" key="2">
    <source>
        <dbReference type="EMBL" id="MBW4464105.1"/>
    </source>
</evidence>
<evidence type="ECO:0000259" key="1">
    <source>
        <dbReference type="Pfam" id="PF13847"/>
    </source>
</evidence>
<keyword evidence="2" id="KW-0489">Methyltransferase</keyword>
<dbReference type="InterPro" id="IPR029063">
    <property type="entry name" value="SAM-dependent_MTases_sf"/>
</dbReference>
<dbReference type="InterPro" id="IPR025714">
    <property type="entry name" value="Methyltranfer_dom"/>
</dbReference>
<feature type="domain" description="Methyltransferase" evidence="1">
    <location>
        <begin position="68"/>
        <end position="179"/>
    </location>
</feature>
<dbReference type="Proteomes" id="UP000707356">
    <property type="component" value="Unassembled WGS sequence"/>
</dbReference>
<dbReference type="Pfam" id="PF13847">
    <property type="entry name" value="Methyltransf_31"/>
    <property type="match status" value="1"/>
</dbReference>
<evidence type="ECO:0000313" key="3">
    <source>
        <dbReference type="Proteomes" id="UP000707356"/>
    </source>
</evidence>
<organism evidence="2 3">
    <name type="scientific">Pegethrix bostrychoides GSE-TBD4-15B</name>
    <dbReference type="NCBI Taxonomy" id="2839662"/>
    <lineage>
        <taxon>Bacteria</taxon>
        <taxon>Bacillati</taxon>
        <taxon>Cyanobacteriota</taxon>
        <taxon>Cyanophyceae</taxon>
        <taxon>Oculatellales</taxon>
        <taxon>Oculatellaceae</taxon>
        <taxon>Pegethrix</taxon>
    </lineage>
</organism>
<dbReference type="GO" id="GO:0032259">
    <property type="term" value="P:methylation"/>
    <property type="evidence" value="ECO:0007669"/>
    <property type="project" value="UniProtKB-KW"/>
</dbReference>
<dbReference type="Gene3D" id="3.40.50.150">
    <property type="entry name" value="Vaccinia Virus protein VP39"/>
    <property type="match status" value="1"/>
</dbReference>
<dbReference type="SUPFAM" id="SSF53335">
    <property type="entry name" value="S-adenosyl-L-methionine-dependent methyltransferases"/>
    <property type="match status" value="1"/>
</dbReference>
<dbReference type="AlphaFoldDB" id="A0A951P821"/>
<keyword evidence="2" id="KW-0808">Transferase</keyword>
<reference evidence="2" key="1">
    <citation type="submission" date="2021-05" db="EMBL/GenBank/DDBJ databases">
        <authorList>
            <person name="Pietrasiak N."/>
            <person name="Ward R."/>
            <person name="Stajich J.E."/>
            <person name="Kurbessoian T."/>
        </authorList>
    </citation>
    <scope>NUCLEOTIDE SEQUENCE</scope>
    <source>
        <strain evidence="2">GSE-TBD4-15B</strain>
    </source>
</reference>
<dbReference type="PANTHER" id="PTHR43464">
    <property type="entry name" value="METHYLTRANSFERASE"/>
    <property type="match status" value="1"/>
</dbReference>
<accession>A0A951P821</accession>
<gene>
    <name evidence="2" type="ORF">KME07_01525</name>
</gene>
<dbReference type="EMBL" id="JAHHHV010000006">
    <property type="protein sequence ID" value="MBW4464105.1"/>
    <property type="molecule type" value="Genomic_DNA"/>
</dbReference>
<protein>
    <submittedName>
        <fullName evidence="2">Class I SAM-dependent methyltransferase</fullName>
    </submittedName>
</protein>
<name>A0A951P821_9CYAN</name>
<proteinExistence type="predicted"/>
<dbReference type="GO" id="GO:0008168">
    <property type="term" value="F:methyltransferase activity"/>
    <property type="evidence" value="ECO:0007669"/>
    <property type="project" value="UniProtKB-KW"/>
</dbReference>